<name>A0ABP7RL98_9SPHN</name>
<dbReference type="PANTHER" id="PTHR10900:SF77">
    <property type="entry name" value="FI19380P1"/>
    <property type="match status" value="1"/>
</dbReference>
<dbReference type="EMBL" id="BAAAZD010000001">
    <property type="protein sequence ID" value="GAA3999139.1"/>
    <property type="molecule type" value="Genomic_DNA"/>
</dbReference>
<feature type="chain" id="PRO_5047043708" description="FAS1 domain-containing protein" evidence="2">
    <location>
        <begin position="21"/>
        <end position="189"/>
    </location>
</feature>
<feature type="domain" description="FAS1" evidence="3">
    <location>
        <begin position="44"/>
        <end position="185"/>
    </location>
</feature>
<proteinExistence type="predicted"/>
<accession>A0ABP7RL98</accession>
<dbReference type="Proteomes" id="UP001501310">
    <property type="component" value="Unassembled WGS sequence"/>
</dbReference>
<dbReference type="InterPro" id="IPR000782">
    <property type="entry name" value="FAS1_domain"/>
</dbReference>
<keyword evidence="5" id="KW-1185">Reference proteome</keyword>
<evidence type="ECO:0000259" key="3">
    <source>
        <dbReference type="PROSITE" id="PS50213"/>
    </source>
</evidence>
<organism evidence="4 5">
    <name type="scientific">Sphingomonas humi</name>
    <dbReference type="NCBI Taxonomy" id="335630"/>
    <lineage>
        <taxon>Bacteria</taxon>
        <taxon>Pseudomonadati</taxon>
        <taxon>Pseudomonadota</taxon>
        <taxon>Alphaproteobacteria</taxon>
        <taxon>Sphingomonadales</taxon>
        <taxon>Sphingomonadaceae</taxon>
        <taxon>Sphingomonas</taxon>
    </lineage>
</organism>
<dbReference type="Pfam" id="PF02469">
    <property type="entry name" value="Fasciclin"/>
    <property type="match status" value="1"/>
</dbReference>
<protein>
    <recommendedName>
        <fullName evidence="3">FAS1 domain-containing protein</fullName>
    </recommendedName>
</protein>
<reference evidence="5" key="1">
    <citation type="journal article" date="2019" name="Int. J. Syst. Evol. Microbiol.">
        <title>The Global Catalogue of Microorganisms (GCM) 10K type strain sequencing project: providing services to taxonomists for standard genome sequencing and annotation.</title>
        <authorList>
            <consortium name="The Broad Institute Genomics Platform"/>
            <consortium name="The Broad Institute Genome Sequencing Center for Infectious Disease"/>
            <person name="Wu L."/>
            <person name="Ma J."/>
        </authorList>
    </citation>
    <scope>NUCLEOTIDE SEQUENCE [LARGE SCALE GENOMIC DNA]</scope>
    <source>
        <strain evidence="5">JCM 16603</strain>
    </source>
</reference>
<dbReference type="InterPro" id="IPR036378">
    <property type="entry name" value="FAS1_dom_sf"/>
</dbReference>
<dbReference type="SMART" id="SM00554">
    <property type="entry name" value="FAS1"/>
    <property type="match status" value="1"/>
</dbReference>
<keyword evidence="2" id="KW-0732">Signal</keyword>
<dbReference type="PROSITE" id="PS50213">
    <property type="entry name" value="FAS1"/>
    <property type="match status" value="1"/>
</dbReference>
<dbReference type="InterPro" id="IPR050904">
    <property type="entry name" value="Adhesion/Biosynth-related"/>
</dbReference>
<evidence type="ECO:0000313" key="5">
    <source>
        <dbReference type="Proteomes" id="UP001501310"/>
    </source>
</evidence>
<dbReference type="RefSeq" id="WP_344708706.1">
    <property type="nucleotide sequence ID" value="NZ_BAAAZD010000001.1"/>
</dbReference>
<comment type="caution">
    <text evidence="4">The sequence shown here is derived from an EMBL/GenBank/DDBJ whole genome shotgun (WGS) entry which is preliminary data.</text>
</comment>
<evidence type="ECO:0000256" key="1">
    <source>
        <dbReference type="SAM" id="MobiDB-lite"/>
    </source>
</evidence>
<sequence>MRRLLLTGAAALLLASCGQGTTDNQAAAGNDSETNAGVTPGAPSQNLSALLGATPRLGQLVKAAGMEKVFDGKAPYTVLAPTDAALDKLPAGSFDGLDKPERKAEVTALLRGHILPGTILAADLERAVESGKGKATIATMTGEPLTITRDGDGLKVTGKNGQSARIVGTEQPASNGVVHTIDTVLAPAG</sequence>
<evidence type="ECO:0000256" key="2">
    <source>
        <dbReference type="SAM" id="SignalP"/>
    </source>
</evidence>
<dbReference type="Gene3D" id="2.30.180.10">
    <property type="entry name" value="FAS1 domain"/>
    <property type="match status" value="1"/>
</dbReference>
<dbReference type="PANTHER" id="PTHR10900">
    <property type="entry name" value="PERIOSTIN-RELATED"/>
    <property type="match status" value="1"/>
</dbReference>
<evidence type="ECO:0000313" key="4">
    <source>
        <dbReference type="EMBL" id="GAA3999139.1"/>
    </source>
</evidence>
<gene>
    <name evidence="4" type="ORF">GCM10022211_06290</name>
</gene>
<feature type="region of interest" description="Disordered" evidence="1">
    <location>
        <begin position="23"/>
        <end position="42"/>
    </location>
</feature>
<dbReference type="PROSITE" id="PS51257">
    <property type="entry name" value="PROKAR_LIPOPROTEIN"/>
    <property type="match status" value="1"/>
</dbReference>
<dbReference type="SUPFAM" id="SSF82153">
    <property type="entry name" value="FAS1 domain"/>
    <property type="match status" value="1"/>
</dbReference>
<feature type="signal peptide" evidence="2">
    <location>
        <begin position="1"/>
        <end position="20"/>
    </location>
</feature>